<feature type="transmembrane region" description="Helical" evidence="2">
    <location>
        <begin position="84"/>
        <end position="104"/>
    </location>
</feature>
<dbReference type="AlphaFoldDB" id="N1REU4"/>
<dbReference type="InterPro" id="IPR012578">
    <property type="entry name" value="Nucl_pore_cmplx"/>
</dbReference>
<feature type="region of interest" description="Disordered" evidence="1">
    <location>
        <begin position="388"/>
        <end position="425"/>
    </location>
</feature>
<proteinExistence type="predicted"/>
<dbReference type="STRING" id="1229665.N1REU4"/>
<evidence type="ECO:0000256" key="1">
    <source>
        <dbReference type="SAM" id="MobiDB-lite"/>
    </source>
</evidence>
<dbReference type="GO" id="GO:0006606">
    <property type="term" value="P:protein import into nucleus"/>
    <property type="evidence" value="ECO:0007669"/>
    <property type="project" value="TreeGrafter"/>
</dbReference>
<dbReference type="PANTHER" id="PTHR28003">
    <property type="entry name" value="NUCLEOPORIN POM34"/>
    <property type="match status" value="1"/>
</dbReference>
<dbReference type="Proteomes" id="UP000016929">
    <property type="component" value="Unassembled WGS sequence"/>
</dbReference>
<dbReference type="Pfam" id="PF08058">
    <property type="entry name" value="NPCC"/>
    <property type="match status" value="2"/>
</dbReference>
<evidence type="ECO:0000256" key="2">
    <source>
        <dbReference type="SAM" id="Phobius"/>
    </source>
</evidence>
<dbReference type="GO" id="GO:0005640">
    <property type="term" value="C:nuclear outer membrane"/>
    <property type="evidence" value="ECO:0007669"/>
    <property type="project" value="TreeGrafter"/>
</dbReference>
<reference evidence="4" key="2">
    <citation type="journal article" date="2014" name="PLoS ONE">
        <title>Genome and Transcriptome Analysis of the Fungal Pathogen Fusarium oxysporum f. sp. cubense Causing Banana Vascular Wilt Disease.</title>
        <authorList>
            <person name="Guo L."/>
            <person name="Han L."/>
            <person name="Yang L."/>
            <person name="Zeng H."/>
            <person name="Fan D."/>
            <person name="Zhu Y."/>
            <person name="Feng Y."/>
            <person name="Wang G."/>
            <person name="Peng C."/>
            <person name="Jiang X."/>
            <person name="Zhou D."/>
            <person name="Ni P."/>
            <person name="Liang C."/>
            <person name="Liu L."/>
            <person name="Wang J."/>
            <person name="Mao C."/>
            <person name="Fang X."/>
            <person name="Peng M."/>
            <person name="Huang J."/>
        </authorList>
    </citation>
    <scope>NUCLEOTIDE SEQUENCE [LARGE SCALE GENOMIC DNA]</scope>
    <source>
        <strain evidence="4">race 4</strain>
    </source>
</reference>
<keyword evidence="4" id="KW-1185">Reference proteome</keyword>
<protein>
    <recommendedName>
        <fullName evidence="5">Nucleoporin POM34</fullName>
    </recommendedName>
</protein>
<evidence type="ECO:0000313" key="4">
    <source>
        <dbReference type="Proteomes" id="UP000016929"/>
    </source>
</evidence>
<dbReference type="EMBL" id="KB726990">
    <property type="protein sequence ID" value="EMT65128.1"/>
    <property type="molecule type" value="Genomic_DNA"/>
</dbReference>
<feature type="compositionally biased region" description="Polar residues" evidence="1">
    <location>
        <begin position="395"/>
        <end position="414"/>
    </location>
</feature>
<evidence type="ECO:0008006" key="5">
    <source>
        <dbReference type="Google" id="ProtNLM"/>
    </source>
</evidence>
<evidence type="ECO:0000313" key="3">
    <source>
        <dbReference type="EMBL" id="EMT65128.1"/>
    </source>
</evidence>
<dbReference type="HOGENOM" id="CLU_616824_0_0_1"/>
<dbReference type="GO" id="GO:0070762">
    <property type="term" value="C:nuclear pore transmembrane ring"/>
    <property type="evidence" value="ECO:0007669"/>
    <property type="project" value="TreeGrafter"/>
</dbReference>
<feature type="transmembrane region" description="Helical" evidence="2">
    <location>
        <begin position="47"/>
        <end position="64"/>
    </location>
</feature>
<gene>
    <name evidence="3" type="ORF">FOC4_g10011105</name>
</gene>
<reference evidence="4" key="1">
    <citation type="submission" date="2012-09" db="EMBL/GenBank/DDBJ databases">
        <title>Genome sequencing and comparative transcriptomics of race 1 and race 4 of banana pathogen: Fusarium oxysporum f. sp. cubense.</title>
        <authorList>
            <person name="Fang X."/>
            <person name="Huang J."/>
        </authorList>
    </citation>
    <scope>NUCLEOTIDE SEQUENCE [LARGE SCALE GENOMIC DNA]</scope>
    <source>
        <strain evidence="4">race 4</strain>
    </source>
</reference>
<keyword evidence="2" id="KW-0472">Membrane</keyword>
<accession>N1REU4</accession>
<dbReference type="OrthoDB" id="429932at2759"/>
<name>N1REU4_FUSC4</name>
<organism evidence="3 4">
    <name type="scientific">Fusarium oxysporum f. sp. cubense (strain race 4)</name>
    <name type="common">Panama disease fungus</name>
    <dbReference type="NCBI Taxonomy" id="2502994"/>
    <lineage>
        <taxon>Eukaryota</taxon>
        <taxon>Fungi</taxon>
        <taxon>Dikarya</taxon>
        <taxon>Ascomycota</taxon>
        <taxon>Pezizomycotina</taxon>
        <taxon>Sordariomycetes</taxon>
        <taxon>Hypocreomycetidae</taxon>
        <taxon>Hypocreales</taxon>
        <taxon>Nectriaceae</taxon>
        <taxon>Fusarium</taxon>
        <taxon>Fusarium oxysporum species complex</taxon>
    </lineage>
</organism>
<dbReference type="GO" id="GO:0030474">
    <property type="term" value="P:spindle pole body duplication"/>
    <property type="evidence" value="ECO:0007669"/>
    <property type="project" value="TreeGrafter"/>
</dbReference>
<sequence length="444" mass="46915">MATPVRTTTIGGPPVTDSPGTWRHPRLNEIARRRNATTFSEKNVRQIAYNVIALLGFWSAQLLAKLNIGSQVVPSSFRIYLSWAWFILNLIPFINIGIACLPLIRPKDDLSDIPLTPAQRKLLGLDPSSAAPTPDAKFSTPPRYSRTPSIGGSVGSRGSYGSSPLSGRGSPLVQGAAGSPLGSPLFQKSVNSFGNGRRSSFGSTSPFAASSSANLFSDPTSPGSAGGKRTSVGLNSKWLYEKGRRPSDILDKHVRDTGRAQAIVPSSFRIYLSWAWFILNLIPFINIGIACLPLIRPKDDLSDIPLTPAQRKLLGLDPSSAAPTPDAKFSTPPRYSRTPSIGGSVGSRGSYGSSPLSGRGSPLVQGAAGSPLGSPLFQKSVNSFGNGRRSSFGSTSPFAASSSANLFSDPTSPGSAGGKRTSVGLNSKWLYEKGRRPSGNAWNL</sequence>
<feature type="compositionally biased region" description="Low complexity" evidence="1">
    <location>
        <begin position="347"/>
        <end position="363"/>
    </location>
</feature>
<keyword evidence="2" id="KW-0812">Transmembrane</keyword>
<feature type="region of interest" description="Disordered" evidence="1">
    <location>
        <begin position="315"/>
        <end position="369"/>
    </location>
</feature>
<keyword evidence="2" id="KW-1133">Transmembrane helix</keyword>
<feature type="transmembrane region" description="Helical" evidence="2">
    <location>
        <begin position="274"/>
        <end position="295"/>
    </location>
</feature>
<dbReference type="PANTHER" id="PTHR28003:SF1">
    <property type="entry name" value="NUCLEOPORIN POM34"/>
    <property type="match status" value="1"/>
</dbReference>
<feature type="compositionally biased region" description="Low complexity" evidence="1">
    <location>
        <begin position="156"/>
        <end position="172"/>
    </location>
</feature>
<feature type="region of interest" description="Disordered" evidence="1">
    <location>
        <begin position="124"/>
        <end position="174"/>
    </location>
</feature>